<name>A0A1X7AJ38_9GAMM</name>
<accession>A0A1X7AJ38</accession>
<protein>
    <submittedName>
        <fullName evidence="2">Putative neutral zinc metallopeptidase</fullName>
    </submittedName>
</protein>
<dbReference type="EMBL" id="FWPT01000004">
    <property type="protein sequence ID" value="SMA45473.1"/>
    <property type="molecule type" value="Genomic_DNA"/>
</dbReference>
<dbReference type="OrthoDB" id="9805386at2"/>
<dbReference type="RefSeq" id="WP_087109258.1">
    <property type="nucleotide sequence ID" value="NZ_CBCSCN010000002.1"/>
</dbReference>
<evidence type="ECO:0000313" key="2">
    <source>
        <dbReference type="EMBL" id="SMA45473.1"/>
    </source>
</evidence>
<dbReference type="PANTHER" id="PTHR36434">
    <property type="entry name" value="MEMBRANE PROTEASE YUGP-RELATED"/>
    <property type="match status" value="1"/>
</dbReference>
<reference evidence="2 3" key="1">
    <citation type="submission" date="2017-03" db="EMBL/GenBank/DDBJ databases">
        <authorList>
            <person name="Afonso C.L."/>
            <person name="Miller P.J."/>
            <person name="Scott M.A."/>
            <person name="Spackman E."/>
            <person name="Goraichik I."/>
            <person name="Dimitrov K.M."/>
            <person name="Suarez D.L."/>
            <person name="Swayne D.E."/>
        </authorList>
    </citation>
    <scope>NUCLEOTIDE SEQUENCE [LARGE SCALE GENOMIC DNA]</scope>
    <source>
        <strain evidence="2">SB41UT1</strain>
    </source>
</reference>
<dbReference type="AlphaFoldDB" id="A0A1X7AJ38"/>
<sequence>MHFALLALAILALVFGPQIWINHVLRKYNRERPDLPGTGGELAQHLIERFELDASVLMGGKDDNYYDPAQRIVFLSPDYYDARSITAVAMASRLVGYAMQHAEEHPGFLKRYSRLSFALRVERFSAIALMITPVIFLLTRVPHSTLLTIVIGASGMLAAIWVQILNLPVEKDASYNKAQPILEEGYLSPVDIPGARRVLKAAAFSYVAAAMTSLLNLGRWFSILRR</sequence>
<feature type="transmembrane region" description="Helical" evidence="1">
    <location>
        <begin position="145"/>
        <end position="164"/>
    </location>
</feature>
<dbReference type="PANTHER" id="PTHR36434:SF1">
    <property type="entry name" value="MEMBRANE PROTEASE YUGP-RELATED"/>
    <property type="match status" value="1"/>
</dbReference>
<keyword evidence="1" id="KW-0812">Transmembrane</keyword>
<evidence type="ECO:0000256" key="1">
    <source>
        <dbReference type="SAM" id="Phobius"/>
    </source>
</evidence>
<dbReference type="Proteomes" id="UP000196573">
    <property type="component" value="Unassembled WGS sequence"/>
</dbReference>
<proteinExistence type="predicted"/>
<dbReference type="InterPro" id="IPR007395">
    <property type="entry name" value="Zn_peptidase_2"/>
</dbReference>
<feature type="transmembrane region" description="Helical" evidence="1">
    <location>
        <begin position="198"/>
        <end position="217"/>
    </location>
</feature>
<keyword evidence="1" id="KW-0472">Membrane</keyword>
<keyword evidence="3" id="KW-1185">Reference proteome</keyword>
<dbReference type="Pfam" id="PF04298">
    <property type="entry name" value="Zn_peptidase_2"/>
    <property type="match status" value="1"/>
</dbReference>
<gene>
    <name evidence="2" type="ORF">EHSB41UT_01928</name>
</gene>
<evidence type="ECO:0000313" key="3">
    <source>
        <dbReference type="Proteomes" id="UP000196573"/>
    </source>
</evidence>
<organism evidence="2 3">
    <name type="scientific">Parendozoicomonas haliclonae</name>
    <dbReference type="NCBI Taxonomy" id="1960125"/>
    <lineage>
        <taxon>Bacteria</taxon>
        <taxon>Pseudomonadati</taxon>
        <taxon>Pseudomonadota</taxon>
        <taxon>Gammaproteobacteria</taxon>
        <taxon>Oceanospirillales</taxon>
        <taxon>Endozoicomonadaceae</taxon>
        <taxon>Parendozoicomonas</taxon>
    </lineage>
</organism>
<feature type="transmembrane region" description="Helical" evidence="1">
    <location>
        <begin position="117"/>
        <end position="138"/>
    </location>
</feature>
<keyword evidence="1" id="KW-1133">Transmembrane helix</keyword>